<comment type="caution">
    <text evidence="1">The sequence shown here is derived from an EMBL/GenBank/DDBJ whole genome shotgun (WGS) entry which is preliminary data.</text>
</comment>
<evidence type="ECO:0000313" key="2">
    <source>
        <dbReference type="Proteomes" id="UP000076715"/>
    </source>
</evidence>
<dbReference type="Proteomes" id="UP000076715">
    <property type="component" value="Unassembled WGS sequence"/>
</dbReference>
<sequence length="263" mass="30800">MKKIILIFFAVIGNLSFSQCTYHLPDLLILENDTIMFQKSPLYSHPKIDFQKLFLEKGIKPLGWGNTKNFQAEWKIIENKLYLSDIYSCNYLKDNYKADLKDLFKKKYKNGLVHADWYSNTLYAPKGEHIWLGASPGCKIHKSELEFTFKNGVLVKSDVSNNNFFKSIYTENTQNLIEFIEKNIDLREVIVSDEEIIRFTITIKTGSSKNDFSINIKGDIKENNKNEIIKIVKQLPNFDYYHTQGKDYNIIFPFRIAYKKLTD</sequence>
<evidence type="ECO:0008006" key="3">
    <source>
        <dbReference type="Google" id="ProtNLM"/>
    </source>
</evidence>
<dbReference type="RefSeq" id="WP_066316491.1">
    <property type="nucleotide sequence ID" value="NZ_LQRT01000032.1"/>
</dbReference>
<name>A0A162CMQ0_9FLAO</name>
<organism evidence="1 2">
    <name type="scientific">Aquimarina aggregata</name>
    <dbReference type="NCBI Taxonomy" id="1642818"/>
    <lineage>
        <taxon>Bacteria</taxon>
        <taxon>Pseudomonadati</taxon>
        <taxon>Bacteroidota</taxon>
        <taxon>Flavobacteriia</taxon>
        <taxon>Flavobacteriales</taxon>
        <taxon>Flavobacteriaceae</taxon>
        <taxon>Aquimarina</taxon>
    </lineage>
</organism>
<accession>A0A162CMQ0</accession>
<gene>
    <name evidence="1" type="ORF">AWE51_25820</name>
</gene>
<dbReference type="AlphaFoldDB" id="A0A162CMQ0"/>
<protein>
    <recommendedName>
        <fullName evidence="3">TonB C-terminal domain-containing protein</fullName>
    </recommendedName>
</protein>
<dbReference type="STRING" id="1642818.AWE51_25820"/>
<dbReference type="EMBL" id="LQRT01000032">
    <property type="protein sequence ID" value="KZS39494.1"/>
    <property type="molecule type" value="Genomic_DNA"/>
</dbReference>
<evidence type="ECO:0000313" key="1">
    <source>
        <dbReference type="EMBL" id="KZS39494.1"/>
    </source>
</evidence>
<keyword evidence="2" id="KW-1185">Reference proteome</keyword>
<reference evidence="1 2" key="1">
    <citation type="submission" date="2016-01" db="EMBL/GenBank/DDBJ databases">
        <title>The draft genome sequence of Aquimarina sp. RZW4-3-2.</title>
        <authorList>
            <person name="Wang Y."/>
        </authorList>
    </citation>
    <scope>NUCLEOTIDE SEQUENCE [LARGE SCALE GENOMIC DNA]</scope>
    <source>
        <strain evidence="1 2">RZW4-3-2</strain>
    </source>
</reference>
<dbReference type="OrthoDB" id="1438245at2"/>
<proteinExistence type="predicted"/>